<reference evidence="1" key="2">
    <citation type="submission" date="2025-08" db="UniProtKB">
        <authorList>
            <consortium name="RefSeq"/>
        </authorList>
    </citation>
    <scope>IDENTIFICATION</scope>
</reference>
<accession>A0AAJ8BUW2</accession>
<proteinExistence type="predicted"/>
<dbReference type="KEGG" id="ang:An02g04720"/>
<protein>
    <submittedName>
        <fullName evidence="1">Uncharacterized protein</fullName>
    </submittedName>
</protein>
<reference evidence="1" key="1">
    <citation type="submission" date="2025-02" db="EMBL/GenBank/DDBJ databases">
        <authorList>
            <consortium name="NCBI Genome Project"/>
        </authorList>
    </citation>
    <scope>NUCLEOTIDE SEQUENCE</scope>
</reference>
<name>A0AAJ8BUW2_ASPNG</name>
<gene>
    <name evidence="1" type="ORF">An02g04720</name>
</gene>
<organism evidence="1">
    <name type="scientific">Aspergillus niger</name>
    <dbReference type="NCBI Taxonomy" id="5061"/>
    <lineage>
        <taxon>Eukaryota</taxon>
        <taxon>Fungi</taxon>
        <taxon>Dikarya</taxon>
        <taxon>Ascomycota</taxon>
        <taxon>Pezizomycotina</taxon>
        <taxon>Eurotiomycetes</taxon>
        <taxon>Eurotiomycetidae</taxon>
        <taxon>Eurotiales</taxon>
        <taxon>Aspergillaceae</taxon>
        <taxon>Aspergillus</taxon>
        <taxon>Aspergillus subgen. Circumdati</taxon>
    </lineage>
</organism>
<evidence type="ECO:0000313" key="1">
    <source>
        <dbReference type="RefSeq" id="XP_059603388.1"/>
    </source>
</evidence>
<dbReference type="GeneID" id="84590305"/>
<sequence>MGGFKRGQSVARRQAQIARDPWSCETLGWQKHAIAGGDGSDVREKHLMEIPSAVKGNTSGDAHVFAMKKVEIRKKRFIKSGQFPEPRSEYSHLSSCVSLTQKSPFILRLVALLR</sequence>
<dbReference type="RefSeq" id="XP_059603388.1">
    <property type="nucleotide sequence ID" value="XM_059746262.1"/>
</dbReference>
<dbReference type="VEuPathDB" id="FungiDB:An02g04720"/>
<dbReference type="AlphaFoldDB" id="A0AAJ8BUW2"/>